<dbReference type="EMBL" id="CP068393">
    <property type="protein sequence ID" value="QUC66457.1"/>
    <property type="molecule type" value="Genomic_DNA"/>
</dbReference>
<reference evidence="1" key="1">
    <citation type="submission" date="2021-01" db="EMBL/GenBank/DDBJ databases">
        <title>Complete genome sequence of Clostridiales bacterium R-7.</title>
        <authorList>
            <person name="Mahoney-Kurpe S.C."/>
            <person name="Palevich N."/>
            <person name="Koike S."/>
            <person name="Moon C.D."/>
            <person name="Attwood G.T."/>
        </authorList>
    </citation>
    <scope>NUCLEOTIDE SEQUENCE</scope>
    <source>
        <strain evidence="1">R-7</strain>
    </source>
</reference>
<proteinExistence type="predicted"/>
<sequence>MKLTLSENIRSFRKERKMTQEQLATVLGVTVGAVYKWESGLSVPELDLIVEMADFFDTSVDVLLGYRINDNRLDSIVSRLYTYSRTLDPAGIVEAEKALAKYPHSFKVVFACADLFLTYGANSKDSRFIRRALELDEQARVLLPQNDNPRISEANIIHNMSIAYYELDEKEKGVELLKQHNVLSHFSYEIGSTMAVFMNQTEEAVQYLSEALILGMSHMLCATIGFVFVYCSRGDWDSALNIVTCCNNLISELRVDDQPGYMTKTHAEVLLLLAYVSWKKGLMEEARDALREAARLTNLFDSAPEYSLKSMRFIEHAEYTNAFDTLGPTAAESIEHMLNLLDDPFFTQQWKEILNLEQ</sequence>
<dbReference type="Proteomes" id="UP000682782">
    <property type="component" value="Chromosome"/>
</dbReference>
<gene>
    <name evidence="1" type="ORF">JYE49_11375</name>
</gene>
<name>A0AC61MVQ2_9FIRM</name>
<keyword evidence="2" id="KW-1185">Reference proteome</keyword>
<organism evidence="1 2">
    <name type="scientific">Aristaeella hokkaidonensis</name>
    <dbReference type="NCBI Taxonomy" id="3046382"/>
    <lineage>
        <taxon>Bacteria</taxon>
        <taxon>Bacillati</taxon>
        <taxon>Bacillota</taxon>
        <taxon>Clostridia</taxon>
        <taxon>Eubacteriales</taxon>
        <taxon>Aristaeellaceae</taxon>
        <taxon>Aristaeella</taxon>
    </lineage>
</organism>
<accession>A0AC61MVQ2</accession>
<evidence type="ECO:0000313" key="1">
    <source>
        <dbReference type="EMBL" id="QUC66457.1"/>
    </source>
</evidence>
<evidence type="ECO:0000313" key="2">
    <source>
        <dbReference type="Proteomes" id="UP000682782"/>
    </source>
</evidence>
<protein>
    <submittedName>
        <fullName evidence="1">Helix-turn-helix transcriptional regulator</fullName>
    </submittedName>
</protein>